<dbReference type="EMBL" id="QUNI01000003">
    <property type="protein sequence ID" value="REH00439.1"/>
    <property type="molecule type" value="Genomic_DNA"/>
</dbReference>
<accession>A0A3E0EQL9</accession>
<dbReference type="Pfam" id="PF26622">
    <property type="entry name" value="DUF8199"/>
    <property type="match status" value="1"/>
</dbReference>
<dbReference type="NCBIfam" id="NF047658">
    <property type="entry name" value="HYC_CC_PP"/>
    <property type="match status" value="1"/>
</dbReference>
<keyword evidence="2" id="KW-1185">Reference proteome</keyword>
<reference evidence="1 2" key="1">
    <citation type="submission" date="2018-08" db="EMBL/GenBank/DDBJ databases">
        <title>Genomic Encyclopedia of Archaeal and Bacterial Type Strains, Phase II (KMG-II): from individual species to whole genera.</title>
        <authorList>
            <person name="Goeker M."/>
        </authorList>
    </citation>
    <scope>NUCLEOTIDE SEQUENCE [LARGE SCALE GENOMIC DNA]</scope>
    <source>
        <strain evidence="1 2">DSM 100880</strain>
    </source>
</reference>
<proteinExistence type="predicted"/>
<dbReference type="AlphaFoldDB" id="A0A3E0EQL9"/>
<dbReference type="InterPro" id="IPR058060">
    <property type="entry name" value="HYC_CC_PP"/>
</dbReference>
<protein>
    <submittedName>
        <fullName evidence="1">Uncharacterized protein</fullName>
    </submittedName>
</protein>
<dbReference type="Proteomes" id="UP000257136">
    <property type="component" value="Unassembled WGS sequence"/>
</dbReference>
<comment type="caution">
    <text evidence="1">The sequence shown here is derived from an EMBL/GenBank/DDBJ whole genome shotgun (WGS) entry which is preliminary data.</text>
</comment>
<dbReference type="OrthoDB" id="795045at2"/>
<dbReference type="InterPro" id="IPR058512">
    <property type="entry name" value="DUF8199"/>
</dbReference>
<name>A0A3E0EQL9_9FLAO</name>
<evidence type="ECO:0000313" key="1">
    <source>
        <dbReference type="EMBL" id="REH00439.1"/>
    </source>
</evidence>
<sequence length="135" mass="15243">MRIKKHISILLAFLILGSNVGFAFNVHYCGGMISSVSLNSVSLQNEKGCCEKKAVSKKDKCCKDKKILIQKKSDDGIVKSFSFQIDYAFVIPETHSFVFTSVDNFKNNTALTYYCDANAPPLFKLYSQYLLYDKL</sequence>
<gene>
    <name evidence="1" type="ORF">C8P67_103425</name>
</gene>
<organism evidence="1 2">
    <name type="scientific">Flavobacterium aquicola</name>
    <dbReference type="NCBI Taxonomy" id="1682742"/>
    <lineage>
        <taxon>Bacteria</taxon>
        <taxon>Pseudomonadati</taxon>
        <taxon>Bacteroidota</taxon>
        <taxon>Flavobacteriia</taxon>
        <taxon>Flavobacteriales</taxon>
        <taxon>Flavobacteriaceae</taxon>
        <taxon>Flavobacterium</taxon>
    </lineage>
</organism>
<evidence type="ECO:0000313" key="2">
    <source>
        <dbReference type="Proteomes" id="UP000257136"/>
    </source>
</evidence>